<dbReference type="PRINTS" id="PR00237">
    <property type="entry name" value="GPCRRHODOPSN"/>
</dbReference>
<keyword evidence="2 5" id="KW-0812">Transmembrane</keyword>
<dbReference type="GO" id="GO:0008528">
    <property type="term" value="F:G protein-coupled peptide receptor activity"/>
    <property type="evidence" value="ECO:0007669"/>
    <property type="project" value="InterPro"/>
</dbReference>
<keyword evidence="5" id="KW-0297">G-protein coupled receptor</keyword>
<dbReference type="GO" id="GO:0016020">
    <property type="term" value="C:membrane"/>
    <property type="evidence" value="ECO:0007669"/>
    <property type="project" value="UniProtKB-SubCell"/>
</dbReference>
<dbReference type="Pfam" id="PF10324">
    <property type="entry name" value="7TM_GPCR_Srw"/>
    <property type="match status" value="1"/>
</dbReference>
<protein>
    <recommendedName>
        <fullName evidence="7">G-protein coupled receptors family 1 profile domain-containing protein</fullName>
    </recommendedName>
</protein>
<evidence type="ECO:0000256" key="4">
    <source>
        <dbReference type="ARBA" id="ARBA00023136"/>
    </source>
</evidence>
<keyword evidence="4 6" id="KW-0472">Membrane</keyword>
<feature type="transmembrane region" description="Helical" evidence="6">
    <location>
        <begin position="6"/>
        <end position="25"/>
    </location>
</feature>
<evidence type="ECO:0000313" key="9">
    <source>
        <dbReference type="Proteomes" id="UP001497497"/>
    </source>
</evidence>
<comment type="caution">
    <text evidence="8">The sequence shown here is derived from an EMBL/GenBank/DDBJ whole genome shotgun (WGS) entry which is preliminary data.</text>
</comment>
<dbReference type="PROSITE" id="PS00237">
    <property type="entry name" value="G_PROTEIN_RECEP_F1_1"/>
    <property type="match status" value="1"/>
</dbReference>
<feature type="transmembrane region" description="Helical" evidence="6">
    <location>
        <begin position="240"/>
        <end position="260"/>
    </location>
</feature>
<keyword evidence="5" id="KW-0675">Receptor</keyword>
<feature type="non-terminal residue" evidence="8">
    <location>
        <position position="311"/>
    </location>
</feature>
<dbReference type="PANTHER" id="PTHR46641:SF18">
    <property type="entry name" value="G-PROTEIN COUPLED RECEPTORS FAMILY 1 PROFILE DOMAIN-CONTAINING PROTEIN"/>
    <property type="match status" value="1"/>
</dbReference>
<accession>A0AAV2HZG6</accession>
<dbReference type="Proteomes" id="UP001497497">
    <property type="component" value="Unassembled WGS sequence"/>
</dbReference>
<comment type="similarity">
    <text evidence="5">Belongs to the G-protein coupled receptor 1 family.</text>
</comment>
<keyword evidence="9" id="KW-1185">Reference proteome</keyword>
<organism evidence="8 9">
    <name type="scientific">Lymnaea stagnalis</name>
    <name type="common">Great pond snail</name>
    <name type="synonym">Helix stagnalis</name>
    <dbReference type="NCBI Taxonomy" id="6523"/>
    <lineage>
        <taxon>Eukaryota</taxon>
        <taxon>Metazoa</taxon>
        <taxon>Spiralia</taxon>
        <taxon>Lophotrochozoa</taxon>
        <taxon>Mollusca</taxon>
        <taxon>Gastropoda</taxon>
        <taxon>Heterobranchia</taxon>
        <taxon>Euthyneura</taxon>
        <taxon>Panpulmonata</taxon>
        <taxon>Hygrophila</taxon>
        <taxon>Lymnaeoidea</taxon>
        <taxon>Lymnaeidae</taxon>
        <taxon>Lymnaea</taxon>
    </lineage>
</organism>
<evidence type="ECO:0000313" key="8">
    <source>
        <dbReference type="EMBL" id="CAL1539690.1"/>
    </source>
</evidence>
<evidence type="ECO:0000259" key="7">
    <source>
        <dbReference type="PROSITE" id="PS50262"/>
    </source>
</evidence>
<dbReference type="InterPro" id="IPR000276">
    <property type="entry name" value="GPCR_Rhodpsn"/>
</dbReference>
<evidence type="ECO:0000256" key="5">
    <source>
        <dbReference type="RuleBase" id="RU000688"/>
    </source>
</evidence>
<feature type="transmembrane region" description="Helical" evidence="6">
    <location>
        <begin position="57"/>
        <end position="73"/>
    </location>
</feature>
<comment type="subcellular location">
    <subcellularLocation>
        <location evidence="1">Membrane</location>
    </subcellularLocation>
</comment>
<keyword evidence="5" id="KW-0807">Transducer</keyword>
<evidence type="ECO:0000256" key="6">
    <source>
        <dbReference type="SAM" id="Phobius"/>
    </source>
</evidence>
<gene>
    <name evidence="8" type="ORF">GSLYS_00013423001</name>
</gene>
<feature type="domain" description="G-protein coupled receptors family 1 profile" evidence="7">
    <location>
        <begin position="16"/>
        <end position="294"/>
    </location>
</feature>
<feature type="transmembrane region" description="Helical" evidence="6">
    <location>
        <begin position="129"/>
        <end position="155"/>
    </location>
</feature>
<keyword evidence="3 6" id="KW-1133">Transmembrane helix</keyword>
<reference evidence="8 9" key="1">
    <citation type="submission" date="2024-04" db="EMBL/GenBank/DDBJ databases">
        <authorList>
            <consortium name="Genoscope - CEA"/>
            <person name="William W."/>
        </authorList>
    </citation>
    <scope>NUCLEOTIDE SEQUENCE [LARGE SCALE GENOMIC DNA]</scope>
</reference>
<evidence type="ECO:0000256" key="3">
    <source>
        <dbReference type="ARBA" id="ARBA00022989"/>
    </source>
</evidence>
<name>A0AAV2HZG6_LYMST</name>
<sequence>MNRYVFPSVCLLGFSGNILSFYVLLRCKLKRPSDIFLFALTVSDCLYLLYPLDATKLLIYFGSGVASIGWAFPEKVAHALFVINLISETFANLGAYTTTTLAVAITVERCLAVFFPLKFKHLVTPKRAWITVLCVFLFWSPWCLNAAFLASFYYVRLNGASAVGLALPSPYYNRNVHVITVFDKFVFSALSYWIPVILVTTGSILVGVKVKTAHRKRRELASSSSAEALSRSMKRTTRTLLSVSMIFAVLYGYGSLADVIRSETVSSEDLLGGILLETRNLAFHINSSSNFLVYLLTNRKFRAILCESCRC</sequence>
<dbReference type="AlphaFoldDB" id="A0AAV2HZG6"/>
<dbReference type="EMBL" id="CAXITT010000351">
    <property type="protein sequence ID" value="CAL1539690.1"/>
    <property type="molecule type" value="Genomic_DNA"/>
</dbReference>
<dbReference type="PANTHER" id="PTHR46641">
    <property type="entry name" value="FMRFAMIDE RECEPTOR-RELATED"/>
    <property type="match status" value="1"/>
</dbReference>
<dbReference type="InterPro" id="IPR017452">
    <property type="entry name" value="GPCR_Rhodpsn_7TM"/>
</dbReference>
<proteinExistence type="inferred from homology"/>
<dbReference type="InterPro" id="IPR019427">
    <property type="entry name" value="7TM_GPCR_serpentine_rcpt_Srw"/>
</dbReference>
<feature type="transmembrane region" description="Helical" evidence="6">
    <location>
        <begin position="93"/>
        <end position="117"/>
    </location>
</feature>
<dbReference type="InterPro" id="IPR052954">
    <property type="entry name" value="GPCR-Ligand_Int"/>
</dbReference>
<evidence type="ECO:0000256" key="2">
    <source>
        <dbReference type="ARBA" id="ARBA00022692"/>
    </source>
</evidence>
<feature type="transmembrane region" description="Helical" evidence="6">
    <location>
        <begin position="190"/>
        <end position="208"/>
    </location>
</feature>
<dbReference type="Gene3D" id="1.20.1070.10">
    <property type="entry name" value="Rhodopsin 7-helix transmembrane proteins"/>
    <property type="match status" value="1"/>
</dbReference>
<dbReference type="PROSITE" id="PS50262">
    <property type="entry name" value="G_PROTEIN_RECEP_F1_2"/>
    <property type="match status" value="1"/>
</dbReference>
<dbReference type="SUPFAM" id="SSF81321">
    <property type="entry name" value="Family A G protein-coupled receptor-like"/>
    <property type="match status" value="1"/>
</dbReference>
<evidence type="ECO:0000256" key="1">
    <source>
        <dbReference type="ARBA" id="ARBA00004370"/>
    </source>
</evidence>